<evidence type="ECO:0000313" key="3">
    <source>
        <dbReference type="EMBL" id="KAJ8407484.1"/>
    </source>
</evidence>
<feature type="transmembrane region" description="Helical" evidence="2">
    <location>
        <begin position="37"/>
        <end position="58"/>
    </location>
</feature>
<protein>
    <submittedName>
        <fullName evidence="3">Uncharacterized protein</fullName>
    </submittedName>
</protein>
<feature type="region of interest" description="Disordered" evidence="1">
    <location>
        <begin position="1"/>
        <end position="24"/>
    </location>
</feature>
<organism evidence="3 4">
    <name type="scientific">Aldrovandia affinis</name>
    <dbReference type="NCBI Taxonomy" id="143900"/>
    <lineage>
        <taxon>Eukaryota</taxon>
        <taxon>Metazoa</taxon>
        <taxon>Chordata</taxon>
        <taxon>Craniata</taxon>
        <taxon>Vertebrata</taxon>
        <taxon>Euteleostomi</taxon>
        <taxon>Actinopterygii</taxon>
        <taxon>Neopterygii</taxon>
        <taxon>Teleostei</taxon>
        <taxon>Notacanthiformes</taxon>
        <taxon>Halosauridae</taxon>
        <taxon>Aldrovandia</taxon>
    </lineage>
</organism>
<name>A0AAD7SRE6_9TELE</name>
<feature type="compositionally biased region" description="Basic and acidic residues" evidence="1">
    <location>
        <begin position="10"/>
        <end position="20"/>
    </location>
</feature>
<accession>A0AAD7SRE6</accession>
<keyword evidence="4" id="KW-1185">Reference proteome</keyword>
<dbReference type="EMBL" id="JAINUG010000038">
    <property type="protein sequence ID" value="KAJ8407484.1"/>
    <property type="molecule type" value="Genomic_DNA"/>
</dbReference>
<comment type="caution">
    <text evidence="3">The sequence shown here is derived from an EMBL/GenBank/DDBJ whole genome shotgun (WGS) entry which is preliminary data.</text>
</comment>
<keyword evidence="2" id="KW-0812">Transmembrane</keyword>
<evidence type="ECO:0000256" key="2">
    <source>
        <dbReference type="SAM" id="Phobius"/>
    </source>
</evidence>
<proteinExistence type="predicted"/>
<keyword evidence="2" id="KW-0472">Membrane</keyword>
<reference evidence="3" key="1">
    <citation type="journal article" date="2023" name="Science">
        <title>Genome structures resolve the early diversification of teleost fishes.</title>
        <authorList>
            <person name="Parey E."/>
            <person name="Louis A."/>
            <person name="Montfort J."/>
            <person name="Bouchez O."/>
            <person name="Roques C."/>
            <person name="Iampietro C."/>
            <person name="Lluch J."/>
            <person name="Castinel A."/>
            <person name="Donnadieu C."/>
            <person name="Desvignes T."/>
            <person name="Floi Bucao C."/>
            <person name="Jouanno E."/>
            <person name="Wen M."/>
            <person name="Mejri S."/>
            <person name="Dirks R."/>
            <person name="Jansen H."/>
            <person name="Henkel C."/>
            <person name="Chen W.J."/>
            <person name="Zahm M."/>
            <person name="Cabau C."/>
            <person name="Klopp C."/>
            <person name="Thompson A.W."/>
            <person name="Robinson-Rechavi M."/>
            <person name="Braasch I."/>
            <person name="Lecointre G."/>
            <person name="Bobe J."/>
            <person name="Postlethwait J.H."/>
            <person name="Berthelot C."/>
            <person name="Roest Crollius H."/>
            <person name="Guiguen Y."/>
        </authorList>
    </citation>
    <scope>NUCLEOTIDE SEQUENCE</scope>
    <source>
        <strain evidence="3">NC1722</strain>
    </source>
</reference>
<keyword evidence="2" id="KW-1133">Transmembrane helix</keyword>
<dbReference type="AlphaFoldDB" id="A0AAD7SRE6"/>
<sequence>MGLCSPLPTADDHDIEKRSSSGESGGSFLKITKAGCMMNFVILILVLSLTFSGALSGLRHHRSSSESDEVLYFFRYPTYFRHPPLFGFPFWPLFPRPAPGPPPTTAPVTTPRGDGLLAPLAGVPPAQ</sequence>
<dbReference type="Proteomes" id="UP001221898">
    <property type="component" value="Unassembled WGS sequence"/>
</dbReference>
<gene>
    <name evidence="3" type="ORF">AAFF_G00273410</name>
</gene>
<evidence type="ECO:0000256" key="1">
    <source>
        <dbReference type="SAM" id="MobiDB-lite"/>
    </source>
</evidence>
<evidence type="ECO:0000313" key="4">
    <source>
        <dbReference type="Proteomes" id="UP001221898"/>
    </source>
</evidence>